<feature type="compositionally biased region" description="Low complexity" evidence="1">
    <location>
        <begin position="78"/>
        <end position="98"/>
    </location>
</feature>
<reference evidence="2" key="2">
    <citation type="submission" date="2020-08" db="EMBL/GenBank/DDBJ databases">
        <title>Plant Genome Project.</title>
        <authorList>
            <person name="Zhang R.-G."/>
        </authorList>
    </citation>
    <scope>NUCLEOTIDE SEQUENCE</scope>
    <source>
        <strain evidence="2">Huo1</strain>
        <tissue evidence="2">Leaf</tissue>
    </source>
</reference>
<gene>
    <name evidence="2" type="ORF">SASPL_129187</name>
</gene>
<dbReference type="Proteomes" id="UP000298416">
    <property type="component" value="Unassembled WGS sequence"/>
</dbReference>
<sequence>MMGYSDGGGDFNTIQDPFNGRKLRPLIPRPASCLSRIHGADFFALNHHLGNNGGAREERSGDAASGGELAVEPDAGAAADAGGAVPAGDADADGGANPAHHDGAPAIREDRGEERVLLVPEPQGEGEAEAAPPAGVVSRRAGKRREERSGRLCGWKEYNVSGDRSEEAAKANDPKAAYLPFCRGCILLPRKILVYF</sequence>
<accession>A0A8X8XCW9</accession>
<feature type="compositionally biased region" description="Basic and acidic residues" evidence="1">
    <location>
        <begin position="99"/>
        <end position="116"/>
    </location>
</feature>
<feature type="region of interest" description="Disordered" evidence="1">
    <location>
        <begin position="78"/>
        <end position="143"/>
    </location>
</feature>
<organism evidence="2">
    <name type="scientific">Salvia splendens</name>
    <name type="common">Scarlet sage</name>
    <dbReference type="NCBI Taxonomy" id="180675"/>
    <lineage>
        <taxon>Eukaryota</taxon>
        <taxon>Viridiplantae</taxon>
        <taxon>Streptophyta</taxon>
        <taxon>Embryophyta</taxon>
        <taxon>Tracheophyta</taxon>
        <taxon>Spermatophyta</taxon>
        <taxon>Magnoliopsida</taxon>
        <taxon>eudicotyledons</taxon>
        <taxon>Gunneridae</taxon>
        <taxon>Pentapetalae</taxon>
        <taxon>asterids</taxon>
        <taxon>lamiids</taxon>
        <taxon>Lamiales</taxon>
        <taxon>Lamiaceae</taxon>
        <taxon>Nepetoideae</taxon>
        <taxon>Mentheae</taxon>
        <taxon>Salviinae</taxon>
        <taxon>Salvia</taxon>
        <taxon>Salvia subgen. Calosphace</taxon>
        <taxon>core Calosphace</taxon>
    </lineage>
</organism>
<evidence type="ECO:0000313" key="3">
    <source>
        <dbReference type="Proteomes" id="UP000298416"/>
    </source>
</evidence>
<feature type="compositionally biased region" description="Low complexity" evidence="1">
    <location>
        <begin position="119"/>
        <end position="137"/>
    </location>
</feature>
<name>A0A8X8XCW9_SALSN</name>
<reference evidence="2" key="1">
    <citation type="submission" date="2018-01" db="EMBL/GenBank/DDBJ databases">
        <authorList>
            <person name="Mao J.F."/>
        </authorList>
    </citation>
    <scope>NUCLEOTIDE SEQUENCE</scope>
    <source>
        <strain evidence="2">Huo1</strain>
        <tissue evidence="2">Leaf</tissue>
    </source>
</reference>
<evidence type="ECO:0000313" key="2">
    <source>
        <dbReference type="EMBL" id="KAG6411113.1"/>
    </source>
</evidence>
<keyword evidence="3" id="KW-1185">Reference proteome</keyword>
<comment type="caution">
    <text evidence="2">The sequence shown here is derived from an EMBL/GenBank/DDBJ whole genome shotgun (WGS) entry which is preliminary data.</text>
</comment>
<dbReference type="EMBL" id="PNBA02000010">
    <property type="protein sequence ID" value="KAG6411113.1"/>
    <property type="molecule type" value="Genomic_DNA"/>
</dbReference>
<protein>
    <submittedName>
        <fullName evidence="2">Uncharacterized protein</fullName>
    </submittedName>
</protein>
<dbReference type="AlphaFoldDB" id="A0A8X8XCW9"/>
<evidence type="ECO:0000256" key="1">
    <source>
        <dbReference type="SAM" id="MobiDB-lite"/>
    </source>
</evidence>
<proteinExistence type="predicted"/>